<keyword evidence="1" id="KW-0472">Membrane</keyword>
<proteinExistence type="predicted"/>
<gene>
    <name evidence="2" type="ORF">LZ016_12925</name>
</gene>
<feature type="transmembrane region" description="Helical" evidence="1">
    <location>
        <begin position="32"/>
        <end position="48"/>
    </location>
</feature>
<feature type="transmembrane region" description="Helical" evidence="1">
    <location>
        <begin position="60"/>
        <end position="78"/>
    </location>
</feature>
<keyword evidence="3" id="KW-1185">Reference proteome</keyword>
<dbReference type="RefSeq" id="WP_241447875.1">
    <property type="nucleotide sequence ID" value="NZ_JAKZHW010000002.1"/>
</dbReference>
<sequence>MTAFVIILACIVFMFVVESVRGIPGRAVADTALLIMLVGIVTVADIVVSRFTDTGEIGKWVVVAFAAGFALDALYGLMAPERQKRRDKQLRRLMKRRA</sequence>
<organism evidence="2 3">
    <name type="scientific">Sphingomonas telluris</name>
    <dbReference type="NCBI Taxonomy" id="2907998"/>
    <lineage>
        <taxon>Bacteria</taxon>
        <taxon>Pseudomonadati</taxon>
        <taxon>Pseudomonadota</taxon>
        <taxon>Alphaproteobacteria</taxon>
        <taxon>Sphingomonadales</taxon>
        <taxon>Sphingomonadaceae</taxon>
        <taxon>Sphingomonas</taxon>
    </lineage>
</organism>
<protein>
    <submittedName>
        <fullName evidence="2">Uncharacterized protein</fullName>
    </submittedName>
</protein>
<reference evidence="2 3" key="1">
    <citation type="submission" date="2022-03" db="EMBL/GenBank/DDBJ databases">
        <authorList>
            <person name="Jo J.-H."/>
            <person name="Im W.-T."/>
        </authorList>
    </citation>
    <scope>NUCLEOTIDE SEQUENCE [LARGE SCALE GENOMIC DNA]</scope>
    <source>
        <strain evidence="2 3">SM33</strain>
    </source>
</reference>
<dbReference type="Proteomes" id="UP001203058">
    <property type="component" value="Unassembled WGS sequence"/>
</dbReference>
<dbReference type="EMBL" id="JAKZHW010000002">
    <property type="protein sequence ID" value="MCH8616997.1"/>
    <property type="molecule type" value="Genomic_DNA"/>
</dbReference>
<keyword evidence="1" id="KW-1133">Transmembrane helix</keyword>
<name>A0ABS9VRB8_9SPHN</name>
<keyword evidence="1" id="KW-0812">Transmembrane</keyword>
<evidence type="ECO:0000313" key="3">
    <source>
        <dbReference type="Proteomes" id="UP001203058"/>
    </source>
</evidence>
<comment type="caution">
    <text evidence="2">The sequence shown here is derived from an EMBL/GenBank/DDBJ whole genome shotgun (WGS) entry which is preliminary data.</text>
</comment>
<evidence type="ECO:0000256" key="1">
    <source>
        <dbReference type="SAM" id="Phobius"/>
    </source>
</evidence>
<evidence type="ECO:0000313" key="2">
    <source>
        <dbReference type="EMBL" id="MCH8616997.1"/>
    </source>
</evidence>
<accession>A0ABS9VRB8</accession>